<keyword evidence="2" id="KW-0276">Fatty acid metabolism</keyword>
<dbReference type="EMBL" id="JBICCN010000329">
    <property type="protein sequence ID" value="KAL3076779.1"/>
    <property type="molecule type" value="Genomic_DNA"/>
</dbReference>
<keyword evidence="9" id="KW-1185">Reference proteome</keyword>
<sequence>MEVEVKQQEGFYLKAFVTDVLENSLDVVYDRGCRKPETVEFSQCRAVTIENAQQKRPPKCGDIVDALVPIDKNNDDFQAYKKMKIREIKGDFAVVCSVDNAGDGNVSALGSELIPLDQCRHPAMCAQIDASSVKQCAISVPDDLVNFFVRGEDTFKMLEAVSEEVLIKFDQENKQIVVKSFFAGALNKVQILKDTFLLHSRQKMRENSPAPSPPPSPPSVKGKRGRPVKITTPIKEEARRLSSARSSRSSIARTLSISRKSVSRILDGKQGDERLQLVFDSDDVFLTQGETELASKKELASKTELANYLRQVEDYWTHYSVDLVNYQQKPNLIRGWDDLFNKLKEHMSSLGQMKLSPCFKQFEKDALSWEEKLNKMNTIFNSWIDVQRRWVYLEGLFTGSANIAHLLPSESNLFNTVSNEFSGLMRKVSTSPRILDVIHIQGVQKILERLADMLLKIQNAHGEIADISDWNEQNDGNTSLLYSIGAAATIGAMGLWWVWSSRPSAKKMVPLVDPESQTRELPFCDTVAKVDGLLERKSACPSLKYIVLMAPAYDELTESTRDIAAQHGVKLFSFDNFERMGLHDEVASLSDVPPSPDDLATICYTSGTTGVPKGVMLTHGNIIADCTALGYFKNTQLNHHDVMFSFLPLAHIGLFPWRHSFLADDIKTLRPTVLPVVPRVLNRIYDKVLVEANKSVFTRLLFDAAVGLKTRELNNWIVCNNSLLDQIVFKKVREGLGGRVKLMITGSAPLSETVLTFMRCATGAVVCEGYGQTECVAAATITIEGDPVPGHVGVPVPCCAVKLIDVPELNYFAKHGAGEVCIKGPNVFRGYYKMAEQTAETLDTDGWLHTGDIGRWTEQGTLKIVDRKKHIFKLAQGEYIAPEKIELIYMRSKFVAQCFVHGESLKTCLVAVVVPDFDVLPEAAKKQLGIEEGKTMEELCRNEQVKAMVMEDIHEVGKKAGLFSFEQAKDIHLYAELFTVENELLTRP</sequence>
<gene>
    <name evidence="8" type="ORF">niasHS_011516</name>
</gene>
<dbReference type="Pfam" id="PF18336">
    <property type="entry name" value="Tudor_FRX1"/>
    <property type="match status" value="1"/>
</dbReference>
<dbReference type="PROSITE" id="PS00455">
    <property type="entry name" value="AMP_BINDING"/>
    <property type="match status" value="1"/>
</dbReference>
<dbReference type="EC" id="6.2.1.3" evidence="3"/>
<dbReference type="Proteomes" id="UP001620645">
    <property type="component" value="Unassembled WGS sequence"/>
</dbReference>
<dbReference type="InterPro" id="IPR042222">
    <property type="entry name" value="Dynein_2_N"/>
</dbReference>
<dbReference type="InterPro" id="IPR042099">
    <property type="entry name" value="ANL_N_sf"/>
</dbReference>
<keyword evidence="1" id="KW-0436">Ligase</keyword>
<dbReference type="InterPro" id="IPR000873">
    <property type="entry name" value="AMP-dep_synth/lig_dom"/>
</dbReference>
<dbReference type="AlphaFoldDB" id="A0ABD2I9K0"/>
<evidence type="ECO:0000256" key="1">
    <source>
        <dbReference type="ARBA" id="ARBA00022598"/>
    </source>
</evidence>
<dbReference type="Gene3D" id="2.30.30.140">
    <property type="match status" value="1"/>
</dbReference>
<evidence type="ECO:0000259" key="5">
    <source>
        <dbReference type="Pfam" id="PF00501"/>
    </source>
</evidence>
<evidence type="ECO:0000313" key="8">
    <source>
        <dbReference type="EMBL" id="KAL3076779.1"/>
    </source>
</evidence>
<comment type="caution">
    <text evidence="8">The sequence shown here is derived from an EMBL/GenBank/DDBJ whole genome shotgun (WGS) entry which is preliminary data.</text>
</comment>
<feature type="region of interest" description="Disordered" evidence="4">
    <location>
        <begin position="203"/>
        <end position="232"/>
    </location>
</feature>
<feature type="domain" description="Agenet-like" evidence="7">
    <location>
        <begin position="2"/>
        <end position="45"/>
    </location>
</feature>
<evidence type="ECO:0000259" key="7">
    <source>
        <dbReference type="Pfam" id="PF18336"/>
    </source>
</evidence>
<evidence type="ECO:0000256" key="4">
    <source>
        <dbReference type="SAM" id="MobiDB-lite"/>
    </source>
</evidence>
<protein>
    <recommendedName>
        <fullName evidence="3">long-chain-fatty-acid--CoA ligase</fullName>
        <ecNumber evidence="3">6.2.1.3</ecNumber>
    </recommendedName>
</protein>
<evidence type="ECO:0000313" key="9">
    <source>
        <dbReference type="Proteomes" id="UP001620645"/>
    </source>
</evidence>
<evidence type="ECO:0000259" key="6">
    <source>
        <dbReference type="Pfam" id="PF08393"/>
    </source>
</evidence>
<feature type="domain" description="AMP-dependent synthetase/ligase" evidence="5">
    <location>
        <begin position="543"/>
        <end position="832"/>
    </location>
</feature>
<dbReference type="InterPro" id="IPR041560">
    <property type="entry name" value="Tudor_FRM1"/>
</dbReference>
<dbReference type="Gene3D" id="1.20.140.100">
    <property type="entry name" value="Dynein heavy chain, N-terminal domain 2"/>
    <property type="match status" value="1"/>
</dbReference>
<feature type="domain" description="Dynein heavy chain linker" evidence="6">
    <location>
        <begin position="304"/>
        <end position="463"/>
    </location>
</feature>
<dbReference type="PANTHER" id="PTHR43272:SF107">
    <property type="entry name" value="LONG-CHAIN-FATTY-ACID--COA LIGASE 5"/>
    <property type="match status" value="1"/>
</dbReference>
<dbReference type="FunFam" id="1.20.140.100:FF:000002">
    <property type="entry name" value="Cytoplasmic dynein heavy chain 1"/>
    <property type="match status" value="1"/>
</dbReference>
<dbReference type="Pfam" id="PF08393">
    <property type="entry name" value="DHC_N2"/>
    <property type="match status" value="1"/>
</dbReference>
<dbReference type="Pfam" id="PF00501">
    <property type="entry name" value="AMP-binding"/>
    <property type="match status" value="1"/>
</dbReference>
<keyword evidence="2" id="KW-0443">Lipid metabolism</keyword>
<dbReference type="InterPro" id="IPR013602">
    <property type="entry name" value="Dynein_heavy_linker"/>
</dbReference>
<proteinExistence type="predicted"/>
<name>A0ABD2I9K0_HETSC</name>
<dbReference type="GO" id="GO:0004467">
    <property type="term" value="F:long-chain fatty acid-CoA ligase activity"/>
    <property type="evidence" value="ECO:0007669"/>
    <property type="project" value="UniProtKB-EC"/>
</dbReference>
<organism evidence="8 9">
    <name type="scientific">Heterodera schachtii</name>
    <name type="common">Sugarbeet cyst nematode worm</name>
    <name type="synonym">Tylenchus schachtii</name>
    <dbReference type="NCBI Taxonomy" id="97005"/>
    <lineage>
        <taxon>Eukaryota</taxon>
        <taxon>Metazoa</taxon>
        <taxon>Ecdysozoa</taxon>
        <taxon>Nematoda</taxon>
        <taxon>Chromadorea</taxon>
        <taxon>Rhabditida</taxon>
        <taxon>Tylenchina</taxon>
        <taxon>Tylenchomorpha</taxon>
        <taxon>Tylenchoidea</taxon>
        <taxon>Heteroderidae</taxon>
        <taxon>Heteroderinae</taxon>
        <taxon>Heterodera</taxon>
    </lineage>
</organism>
<dbReference type="InterPro" id="IPR020845">
    <property type="entry name" value="AMP-binding_CS"/>
</dbReference>
<dbReference type="Gene3D" id="3.40.50.12780">
    <property type="entry name" value="N-terminal domain of ligase-like"/>
    <property type="match status" value="2"/>
</dbReference>
<evidence type="ECO:0000256" key="2">
    <source>
        <dbReference type="ARBA" id="ARBA00022832"/>
    </source>
</evidence>
<accession>A0ABD2I9K0</accession>
<evidence type="ECO:0000256" key="3">
    <source>
        <dbReference type="ARBA" id="ARBA00026121"/>
    </source>
</evidence>
<reference evidence="8 9" key="1">
    <citation type="submission" date="2024-10" db="EMBL/GenBank/DDBJ databases">
        <authorList>
            <person name="Kim D."/>
        </authorList>
    </citation>
    <scope>NUCLEOTIDE SEQUENCE [LARGE SCALE GENOMIC DNA]</scope>
    <source>
        <strain evidence="8">Taebaek</strain>
    </source>
</reference>
<dbReference type="PANTHER" id="PTHR43272">
    <property type="entry name" value="LONG-CHAIN-FATTY-ACID--COA LIGASE"/>
    <property type="match status" value="1"/>
</dbReference>
<dbReference type="SUPFAM" id="SSF56801">
    <property type="entry name" value="Acetyl-CoA synthetase-like"/>
    <property type="match status" value="1"/>
</dbReference>